<evidence type="ECO:0000256" key="1">
    <source>
        <dbReference type="ARBA" id="ARBA00023002"/>
    </source>
</evidence>
<reference evidence="4" key="1">
    <citation type="submission" date="2016-08" db="EMBL/GenBank/DDBJ databases">
        <authorList>
            <person name="Varghese N."/>
            <person name="Submissions Spin"/>
        </authorList>
    </citation>
    <scope>NUCLEOTIDE SEQUENCE [LARGE SCALE GENOMIC DNA]</scope>
    <source>
        <strain evidence="4">ERR11</strain>
    </source>
</reference>
<feature type="domain" description="Acyl-CoA dehydrogenase C-terminal" evidence="2">
    <location>
        <begin position="290"/>
        <end position="419"/>
    </location>
</feature>
<dbReference type="InterPro" id="IPR013107">
    <property type="entry name" value="Acyl-CoA_DH_C"/>
</dbReference>
<keyword evidence="4" id="KW-1185">Reference proteome</keyword>
<dbReference type="Gene3D" id="1.10.540.10">
    <property type="entry name" value="Acyl-CoA dehydrogenase/oxidase, N-terminal domain"/>
    <property type="match status" value="1"/>
</dbReference>
<dbReference type="GO" id="GO:0033539">
    <property type="term" value="P:fatty acid beta-oxidation using acyl-CoA dehydrogenase"/>
    <property type="evidence" value="ECO:0007669"/>
    <property type="project" value="TreeGrafter"/>
</dbReference>
<organism evidence="3 4">
    <name type="scientific">Bradyrhizobium shewense</name>
    <dbReference type="NCBI Taxonomy" id="1761772"/>
    <lineage>
        <taxon>Bacteria</taxon>
        <taxon>Pseudomonadati</taxon>
        <taxon>Pseudomonadota</taxon>
        <taxon>Alphaproteobacteria</taxon>
        <taxon>Hyphomicrobiales</taxon>
        <taxon>Nitrobacteraceae</taxon>
        <taxon>Bradyrhizobium</taxon>
    </lineage>
</organism>
<evidence type="ECO:0000313" key="4">
    <source>
        <dbReference type="Proteomes" id="UP000199184"/>
    </source>
</evidence>
<dbReference type="InterPro" id="IPR050741">
    <property type="entry name" value="Acyl-CoA_dehydrogenase"/>
</dbReference>
<evidence type="ECO:0000313" key="3">
    <source>
        <dbReference type="EMBL" id="SCB54874.1"/>
    </source>
</evidence>
<dbReference type="RefSeq" id="WP_245323830.1">
    <property type="nucleotide sequence ID" value="NZ_FMAI01000031.1"/>
</dbReference>
<protein>
    <submittedName>
        <fullName evidence="3">Acyl-CoA dehydrogenase</fullName>
    </submittedName>
</protein>
<dbReference type="InterPro" id="IPR036250">
    <property type="entry name" value="AcylCo_DH-like_C"/>
</dbReference>
<dbReference type="AlphaFoldDB" id="A0A1C3XSA0"/>
<dbReference type="SUPFAM" id="SSF56645">
    <property type="entry name" value="Acyl-CoA dehydrogenase NM domain-like"/>
    <property type="match status" value="1"/>
</dbReference>
<dbReference type="PIRSF" id="PIRSF016578">
    <property type="entry name" value="HsaA"/>
    <property type="match status" value="1"/>
</dbReference>
<dbReference type="Gene3D" id="1.20.140.10">
    <property type="entry name" value="Butyryl-CoA Dehydrogenase, subunit A, domain 3"/>
    <property type="match status" value="1"/>
</dbReference>
<proteinExistence type="predicted"/>
<keyword evidence="1" id="KW-0560">Oxidoreductase</keyword>
<dbReference type="EMBL" id="FMAI01000031">
    <property type="protein sequence ID" value="SCB54874.1"/>
    <property type="molecule type" value="Genomic_DNA"/>
</dbReference>
<dbReference type="InterPro" id="IPR037069">
    <property type="entry name" value="AcylCoA_DH/ox_N_sf"/>
</dbReference>
<name>A0A1C3XSA0_9BRAD</name>
<dbReference type="Gene3D" id="2.40.110.10">
    <property type="entry name" value="Butyryl-CoA Dehydrogenase, subunit A, domain 2"/>
    <property type="match status" value="1"/>
</dbReference>
<dbReference type="GO" id="GO:0005737">
    <property type="term" value="C:cytoplasm"/>
    <property type="evidence" value="ECO:0007669"/>
    <property type="project" value="TreeGrafter"/>
</dbReference>
<dbReference type="InterPro" id="IPR046373">
    <property type="entry name" value="Acyl-CoA_Oxase/DH_mid-dom_sf"/>
</dbReference>
<sequence length="440" mass="46910">MWATACNRITVDINCDSFDPFRLGINPAGFAMRAQSKSMNRGVDRFKTPRTVMNAPPEKITTETDATAATWDNLSSLLVDIRARRNEFARAQKIPDEIIEGFKRVGVYRALAAKRFGGDERTPADFCRLIERISEADGSAGWVASFGDGARYLAALPDDTLRKVYANGPDVVLAGALFPLQPARRSTDGFVVNGVWPFASGSPGADLIGVGITVEDDPTGGLARVAVMPAEKVTIRPNWDVVGLQGTGSHDVVVNDVIVPEEWTLIRGGPPTLDAPVYRYPSVTFAAQAHAIVGIGIARSALDEVIAMAGSRASITGAPVMAERGYVQLEMARAEAMLRSARSFFYEATEELWKEALKDTVNPSTATLMRLAATNAARQSAEVCNIASGLAGSASLYTTSNLARAMCDSFVVAQHAALNEGTLQSAGRLLLGSAAQPGFP</sequence>
<dbReference type="PANTHER" id="PTHR48083">
    <property type="entry name" value="MEDIUM-CHAIN SPECIFIC ACYL-COA DEHYDROGENASE, MITOCHONDRIAL-RELATED"/>
    <property type="match status" value="1"/>
</dbReference>
<evidence type="ECO:0000259" key="2">
    <source>
        <dbReference type="Pfam" id="PF08028"/>
    </source>
</evidence>
<gene>
    <name evidence="3" type="ORF">GA0061098_103153</name>
</gene>
<dbReference type="PANTHER" id="PTHR48083:SF5">
    <property type="entry name" value="NRGC PROTEIN"/>
    <property type="match status" value="1"/>
</dbReference>
<dbReference type="InterPro" id="IPR009100">
    <property type="entry name" value="AcylCoA_DH/oxidase_NM_dom_sf"/>
</dbReference>
<dbReference type="GO" id="GO:0003995">
    <property type="term" value="F:acyl-CoA dehydrogenase activity"/>
    <property type="evidence" value="ECO:0007669"/>
    <property type="project" value="TreeGrafter"/>
</dbReference>
<dbReference type="GO" id="GO:0050660">
    <property type="term" value="F:flavin adenine dinucleotide binding"/>
    <property type="evidence" value="ECO:0007669"/>
    <property type="project" value="InterPro"/>
</dbReference>
<dbReference type="Pfam" id="PF08028">
    <property type="entry name" value="Acyl-CoA_dh_2"/>
    <property type="match status" value="1"/>
</dbReference>
<dbReference type="Proteomes" id="UP000199184">
    <property type="component" value="Unassembled WGS sequence"/>
</dbReference>
<accession>A0A1C3XSA0</accession>
<dbReference type="SUPFAM" id="SSF47203">
    <property type="entry name" value="Acyl-CoA dehydrogenase C-terminal domain-like"/>
    <property type="match status" value="1"/>
</dbReference>